<organism evidence="1 2">
    <name type="scientific">Stenotrophomonas phage Moby</name>
    <dbReference type="NCBI Taxonomy" id="2601680"/>
    <lineage>
        <taxon>Viruses</taxon>
        <taxon>Duplodnaviria</taxon>
        <taxon>Heunggongvirae</taxon>
        <taxon>Uroviricota</taxon>
        <taxon>Caudoviricetes</taxon>
        <taxon>Menderavirus</taxon>
        <taxon>Menderavirus moby</taxon>
    </lineage>
</organism>
<protein>
    <submittedName>
        <fullName evidence="1">Uncharacterized protein</fullName>
    </submittedName>
</protein>
<accession>A0A5P8PME4</accession>
<evidence type="ECO:0000313" key="1">
    <source>
        <dbReference type="EMBL" id="QFR57852.1"/>
    </source>
</evidence>
<evidence type="ECO:0000313" key="2">
    <source>
        <dbReference type="Proteomes" id="UP000325424"/>
    </source>
</evidence>
<keyword evidence="2" id="KW-1185">Reference proteome</keyword>
<dbReference type="Proteomes" id="UP000325424">
    <property type="component" value="Segment"/>
</dbReference>
<sequence>MQMNRNEQTTGQATDLISAKALNVAANDDSYTVRIAA</sequence>
<name>A0A5P8PME4_9CAUD</name>
<dbReference type="EMBL" id="MN095772">
    <property type="protein sequence ID" value="QFR57852.1"/>
    <property type="molecule type" value="Genomic_DNA"/>
</dbReference>
<gene>
    <name evidence="1" type="ORF">CPT_Moby_106</name>
</gene>
<proteinExistence type="predicted"/>
<reference evidence="2" key="1">
    <citation type="submission" date="2019-06" db="EMBL/GenBank/DDBJ databases">
        <title>Complete genome sequence of Stenotrophomonas phage Moby.</title>
        <authorList>
            <person name="Vicary A."/>
            <person name="Newkirk H."/>
            <person name="Moreland R."/>
            <person name="Liu M."/>
            <person name="Ramsey J."/>
            <person name="Gonzalez C.F."/>
            <person name="Leavitt J."/>
        </authorList>
    </citation>
    <scope>NUCLEOTIDE SEQUENCE [LARGE SCALE GENOMIC DNA]</scope>
</reference>